<dbReference type="SUPFAM" id="SSF51206">
    <property type="entry name" value="cAMP-binding domain-like"/>
    <property type="match status" value="1"/>
</dbReference>
<sequence>MANRRRHVLSEREKQLLEQSVDEVRELKGETLVHASGELCEHATILISGFAIRIIADDTSRSIVGLHVPGDMVDLQGFVMKRLDYDIGVVGAAKIGIIRHKLLQQMIAREPQLAKLLWCAACLDGAMHREWIAKLARHRATGRVAHIIAELCHRLRMVGLGSPQGFVMPFTQRHLANLCGLSQVQINRSLRDLREDGVVTIRRNLIRIDNGERLEKIARFDPAYLYGEGPP</sequence>
<dbReference type="Proteomes" id="UP000433104">
    <property type="component" value="Unassembled WGS sequence"/>
</dbReference>
<dbReference type="AlphaFoldDB" id="A0A844ZFI7"/>
<name>A0A844ZFI7_9SPHN</name>
<dbReference type="GO" id="GO:0003677">
    <property type="term" value="F:DNA binding"/>
    <property type="evidence" value="ECO:0007669"/>
    <property type="project" value="UniProtKB-KW"/>
</dbReference>
<evidence type="ECO:0000256" key="2">
    <source>
        <dbReference type="ARBA" id="ARBA00023125"/>
    </source>
</evidence>
<evidence type="ECO:0000259" key="4">
    <source>
        <dbReference type="PROSITE" id="PS51063"/>
    </source>
</evidence>
<evidence type="ECO:0000256" key="1">
    <source>
        <dbReference type="ARBA" id="ARBA00023015"/>
    </source>
</evidence>
<dbReference type="Gene3D" id="2.60.120.10">
    <property type="entry name" value="Jelly Rolls"/>
    <property type="match status" value="1"/>
</dbReference>
<dbReference type="InterPro" id="IPR012318">
    <property type="entry name" value="HTH_CRP"/>
</dbReference>
<evidence type="ECO:0000256" key="3">
    <source>
        <dbReference type="ARBA" id="ARBA00023163"/>
    </source>
</evidence>
<dbReference type="PROSITE" id="PS51063">
    <property type="entry name" value="HTH_CRP_2"/>
    <property type="match status" value="1"/>
</dbReference>
<keyword evidence="2" id="KW-0238">DNA-binding</keyword>
<dbReference type="SUPFAM" id="SSF46785">
    <property type="entry name" value="Winged helix' DNA-binding domain"/>
    <property type="match status" value="1"/>
</dbReference>
<dbReference type="GO" id="GO:0006355">
    <property type="term" value="P:regulation of DNA-templated transcription"/>
    <property type="evidence" value="ECO:0007669"/>
    <property type="project" value="InterPro"/>
</dbReference>
<organism evidence="5 6">
    <name type="scientific">Parapontixanthobacter aurantiacus</name>
    <dbReference type="NCBI Taxonomy" id="1463599"/>
    <lineage>
        <taxon>Bacteria</taxon>
        <taxon>Pseudomonadati</taxon>
        <taxon>Pseudomonadota</taxon>
        <taxon>Alphaproteobacteria</taxon>
        <taxon>Sphingomonadales</taxon>
        <taxon>Erythrobacteraceae</taxon>
        <taxon>Parapontixanthobacter</taxon>
    </lineage>
</organism>
<evidence type="ECO:0000313" key="5">
    <source>
        <dbReference type="EMBL" id="MXO86012.1"/>
    </source>
</evidence>
<protein>
    <submittedName>
        <fullName evidence="5">Helix-turn-helix domain-containing protein</fullName>
    </submittedName>
</protein>
<feature type="domain" description="HTH crp-type" evidence="4">
    <location>
        <begin position="138"/>
        <end position="212"/>
    </location>
</feature>
<dbReference type="InterPro" id="IPR018490">
    <property type="entry name" value="cNMP-bd_dom_sf"/>
</dbReference>
<keyword evidence="3" id="KW-0804">Transcription</keyword>
<gene>
    <name evidence="5" type="ORF">GRI38_08190</name>
</gene>
<accession>A0A844ZFI7</accession>
<dbReference type="InterPro" id="IPR036390">
    <property type="entry name" value="WH_DNA-bd_sf"/>
</dbReference>
<dbReference type="OrthoDB" id="6155297at2"/>
<proteinExistence type="predicted"/>
<evidence type="ECO:0000313" key="6">
    <source>
        <dbReference type="Proteomes" id="UP000433104"/>
    </source>
</evidence>
<dbReference type="Gene3D" id="1.10.10.10">
    <property type="entry name" value="Winged helix-like DNA-binding domain superfamily/Winged helix DNA-binding domain"/>
    <property type="match status" value="1"/>
</dbReference>
<dbReference type="InterPro" id="IPR036388">
    <property type="entry name" value="WH-like_DNA-bd_sf"/>
</dbReference>
<reference evidence="5 6" key="1">
    <citation type="submission" date="2019-12" db="EMBL/GenBank/DDBJ databases">
        <title>Genomic-based taxomic classification of the family Erythrobacteraceae.</title>
        <authorList>
            <person name="Xu L."/>
        </authorList>
    </citation>
    <scope>NUCLEOTIDE SEQUENCE [LARGE SCALE GENOMIC DNA]</scope>
    <source>
        <strain evidence="5 6">MCCC 1A09962</strain>
    </source>
</reference>
<dbReference type="Pfam" id="PF13545">
    <property type="entry name" value="HTH_Crp_2"/>
    <property type="match status" value="1"/>
</dbReference>
<dbReference type="RefSeq" id="WP_160682343.1">
    <property type="nucleotide sequence ID" value="NZ_WTYW01000001.1"/>
</dbReference>
<comment type="caution">
    <text evidence="5">The sequence shown here is derived from an EMBL/GenBank/DDBJ whole genome shotgun (WGS) entry which is preliminary data.</text>
</comment>
<dbReference type="EMBL" id="WTYW01000001">
    <property type="protein sequence ID" value="MXO86012.1"/>
    <property type="molecule type" value="Genomic_DNA"/>
</dbReference>
<keyword evidence="1" id="KW-0805">Transcription regulation</keyword>
<keyword evidence="6" id="KW-1185">Reference proteome</keyword>
<dbReference type="InterPro" id="IPR014710">
    <property type="entry name" value="RmlC-like_jellyroll"/>
</dbReference>